<dbReference type="EMBL" id="JBHUKS010000028">
    <property type="protein sequence ID" value="MFD2472899.1"/>
    <property type="molecule type" value="Genomic_DNA"/>
</dbReference>
<dbReference type="InterPro" id="IPR036396">
    <property type="entry name" value="Cyt_P450_sf"/>
</dbReference>
<accession>A0ABW5HJ50</accession>
<dbReference type="Gene3D" id="1.10.630.10">
    <property type="entry name" value="Cytochrome P450"/>
    <property type="match status" value="1"/>
</dbReference>
<keyword evidence="4" id="KW-1185">Reference proteome</keyword>
<keyword evidence="2" id="KW-0408">Iron</keyword>
<evidence type="ECO:0000313" key="4">
    <source>
        <dbReference type="Proteomes" id="UP001597483"/>
    </source>
</evidence>
<dbReference type="RefSeq" id="WP_378310967.1">
    <property type="nucleotide sequence ID" value="NZ_JBHUKS010000028.1"/>
</dbReference>
<keyword evidence="2" id="KW-0503">Monooxygenase</keyword>
<dbReference type="InterPro" id="IPR002397">
    <property type="entry name" value="Cyt_P450_B"/>
</dbReference>
<dbReference type="PANTHER" id="PTHR46696">
    <property type="entry name" value="P450, PUTATIVE (EUROFUNG)-RELATED"/>
    <property type="match status" value="1"/>
</dbReference>
<keyword evidence="2" id="KW-0349">Heme</keyword>
<dbReference type="PRINTS" id="PR00359">
    <property type="entry name" value="BP450"/>
</dbReference>
<comment type="caution">
    <text evidence="3">The sequence shown here is derived from an EMBL/GenBank/DDBJ whole genome shotgun (WGS) entry which is preliminary data.</text>
</comment>
<dbReference type="PROSITE" id="PS00086">
    <property type="entry name" value="CYTOCHROME_P450"/>
    <property type="match status" value="1"/>
</dbReference>
<keyword evidence="2" id="KW-0560">Oxidoreductase</keyword>
<proteinExistence type="inferred from homology"/>
<protein>
    <submittedName>
        <fullName evidence="3">Cytochrome P450</fullName>
    </submittedName>
</protein>
<dbReference type="InterPro" id="IPR001128">
    <property type="entry name" value="Cyt_P450"/>
</dbReference>
<organism evidence="3 4">
    <name type="scientific">Amycolatopsis silviterrae</name>
    <dbReference type="NCBI Taxonomy" id="1656914"/>
    <lineage>
        <taxon>Bacteria</taxon>
        <taxon>Bacillati</taxon>
        <taxon>Actinomycetota</taxon>
        <taxon>Actinomycetes</taxon>
        <taxon>Pseudonocardiales</taxon>
        <taxon>Pseudonocardiaceae</taxon>
        <taxon>Amycolatopsis</taxon>
    </lineage>
</organism>
<evidence type="ECO:0000313" key="3">
    <source>
        <dbReference type="EMBL" id="MFD2472899.1"/>
    </source>
</evidence>
<dbReference type="InterPro" id="IPR017972">
    <property type="entry name" value="Cyt_P450_CS"/>
</dbReference>
<evidence type="ECO:0000256" key="2">
    <source>
        <dbReference type="RuleBase" id="RU000461"/>
    </source>
</evidence>
<dbReference type="PRINTS" id="PR00385">
    <property type="entry name" value="P450"/>
</dbReference>
<sequence length="392" mass="43468">MPECSFDPYAETLTEPEVWSVYADLRARCPVAHSPERGGFWMVSRFDDVRAALKDPETFSSAWGHRVPTTVEHGSIPINFDPPLHTQYRKLMTPFFTPSRVRELRPRLAEVMAGMIGQFRRDGGGDFVSAVALPFPLQVLVELLGFSEETVSGLRELTEGLWAKVADFDYADAMQDIFALMRKELAEHRTSRRDDFVTSLLDATVDGRSLTEDEQCRMLSALAVAGHETTMNSMSTLVFLLVSDPELQQGMRARPELAPHYVDEMLRLRTPAQNFARRTTREVEIGGVTIPKGDAVLLSYAAANRDAAKFPDPDRFDPDRDTRGHLGFGWGIHQCLGSVLARAELTVLLETLAGQPPIQAAGEAEWSPLHGGHHLGPVVLPVRFESQESGAA</sequence>
<comment type="similarity">
    <text evidence="1 2">Belongs to the cytochrome P450 family.</text>
</comment>
<dbReference type="SUPFAM" id="SSF48264">
    <property type="entry name" value="Cytochrome P450"/>
    <property type="match status" value="1"/>
</dbReference>
<keyword evidence="2" id="KW-0479">Metal-binding</keyword>
<evidence type="ECO:0000256" key="1">
    <source>
        <dbReference type="ARBA" id="ARBA00010617"/>
    </source>
</evidence>
<dbReference type="Proteomes" id="UP001597483">
    <property type="component" value="Unassembled WGS sequence"/>
</dbReference>
<dbReference type="PANTHER" id="PTHR46696:SF6">
    <property type="entry name" value="P450, PUTATIVE (EUROFUNG)-RELATED"/>
    <property type="match status" value="1"/>
</dbReference>
<gene>
    <name evidence="3" type="ORF">ACFSVL_36260</name>
</gene>
<reference evidence="4" key="1">
    <citation type="journal article" date="2019" name="Int. J. Syst. Evol. Microbiol.">
        <title>The Global Catalogue of Microorganisms (GCM) 10K type strain sequencing project: providing services to taxonomists for standard genome sequencing and annotation.</title>
        <authorList>
            <consortium name="The Broad Institute Genomics Platform"/>
            <consortium name="The Broad Institute Genome Sequencing Center for Infectious Disease"/>
            <person name="Wu L."/>
            <person name="Ma J."/>
        </authorList>
    </citation>
    <scope>NUCLEOTIDE SEQUENCE [LARGE SCALE GENOMIC DNA]</scope>
    <source>
        <strain evidence="4">CGMCC 4.7641</strain>
    </source>
</reference>
<dbReference type="Pfam" id="PF00067">
    <property type="entry name" value="p450"/>
    <property type="match status" value="1"/>
</dbReference>
<name>A0ABW5HJ50_9PSEU</name>